<evidence type="ECO:0000313" key="2">
    <source>
        <dbReference type="EMBL" id="TZE82575.1"/>
    </source>
</evidence>
<dbReference type="Pfam" id="PF00881">
    <property type="entry name" value="Nitroreductase"/>
    <property type="match status" value="1"/>
</dbReference>
<accession>A0A5D8QDA3</accession>
<keyword evidence="3" id="KW-1185">Reference proteome</keyword>
<dbReference type="InterPro" id="IPR000415">
    <property type="entry name" value="Nitroreductase-like"/>
</dbReference>
<proteinExistence type="predicted"/>
<name>A0A5D8QDA3_9THEO</name>
<evidence type="ECO:0000313" key="3">
    <source>
        <dbReference type="Proteomes" id="UP000322976"/>
    </source>
</evidence>
<evidence type="ECO:0000259" key="1">
    <source>
        <dbReference type="Pfam" id="PF00881"/>
    </source>
</evidence>
<dbReference type="GO" id="GO:0016491">
    <property type="term" value="F:oxidoreductase activity"/>
    <property type="evidence" value="ECO:0007669"/>
    <property type="project" value="InterPro"/>
</dbReference>
<sequence>MDLTELEELIKSRRSIRAWEDRDIPDELIRRALDIATYAPNAGNHQSWKFYVVKNRDVINKIADAVQRSADTIAAWPEAKEIGDTIERWNKISAFFRTAPCLIAACAGAYSSTADSLMRSRMEFDEQAKKMVKARDMASSRVQSVAAAIAYMLLAFHQMGLGAVWMTGPVQAQEEIEKILNIPDDLDFIALIPVGYPAETPRPKQMRQLDEVVEFIK</sequence>
<dbReference type="Gene3D" id="3.40.109.10">
    <property type="entry name" value="NADH Oxidase"/>
    <property type="match status" value="1"/>
</dbReference>
<dbReference type="InterPro" id="IPR029479">
    <property type="entry name" value="Nitroreductase"/>
</dbReference>
<protein>
    <submittedName>
        <fullName evidence="2">Nitroreductase</fullName>
    </submittedName>
</protein>
<feature type="domain" description="Nitroreductase" evidence="1">
    <location>
        <begin position="10"/>
        <end position="196"/>
    </location>
</feature>
<reference evidence="2 3" key="1">
    <citation type="submission" date="2019-08" db="EMBL/GenBank/DDBJ databases">
        <title>Calorimonas adulescens gen. nov., sp. nov., an anaerobic thermophilic bacterium from Sakhalin hot spring.</title>
        <authorList>
            <person name="Khomyakova M.A."/>
            <person name="Merkel A.Y."/>
            <person name="Novikov A."/>
            <person name="Bonch-Osmolovskaya E.A."/>
            <person name="Slobodkin A.I."/>
        </authorList>
    </citation>
    <scope>NUCLEOTIDE SEQUENCE [LARGE SCALE GENOMIC DNA]</scope>
    <source>
        <strain evidence="2 3">A05MB</strain>
    </source>
</reference>
<dbReference type="SUPFAM" id="SSF55469">
    <property type="entry name" value="FMN-dependent nitroreductase-like"/>
    <property type="match status" value="1"/>
</dbReference>
<dbReference type="AlphaFoldDB" id="A0A5D8QDA3"/>
<organism evidence="2 3">
    <name type="scientific">Calorimonas adulescens</name>
    <dbReference type="NCBI Taxonomy" id="2606906"/>
    <lineage>
        <taxon>Bacteria</taxon>
        <taxon>Bacillati</taxon>
        <taxon>Bacillota</taxon>
        <taxon>Clostridia</taxon>
        <taxon>Thermoanaerobacterales</taxon>
        <taxon>Thermoanaerobacteraceae</taxon>
        <taxon>Calorimonas</taxon>
    </lineage>
</organism>
<dbReference type="RefSeq" id="WP_149544814.1">
    <property type="nucleotide sequence ID" value="NZ_VTPS01000005.1"/>
</dbReference>
<comment type="caution">
    <text evidence="2">The sequence shown here is derived from an EMBL/GenBank/DDBJ whole genome shotgun (WGS) entry which is preliminary data.</text>
</comment>
<gene>
    <name evidence="2" type="ORF">FWJ32_04670</name>
</gene>
<dbReference type="PANTHER" id="PTHR23026">
    <property type="entry name" value="NADPH NITROREDUCTASE"/>
    <property type="match status" value="1"/>
</dbReference>
<dbReference type="PANTHER" id="PTHR23026:SF123">
    <property type="entry name" value="NAD(P)H NITROREDUCTASE RV3131-RELATED"/>
    <property type="match status" value="1"/>
</dbReference>
<dbReference type="EMBL" id="VTPS01000005">
    <property type="protein sequence ID" value="TZE82575.1"/>
    <property type="molecule type" value="Genomic_DNA"/>
</dbReference>
<dbReference type="InterPro" id="IPR050627">
    <property type="entry name" value="Nitroreductase/BluB"/>
</dbReference>
<dbReference type="Proteomes" id="UP000322976">
    <property type="component" value="Unassembled WGS sequence"/>
</dbReference>